<dbReference type="Pfam" id="PF02065">
    <property type="entry name" value="Melibiase"/>
    <property type="match status" value="1"/>
</dbReference>
<dbReference type="InterPro" id="IPR013785">
    <property type="entry name" value="Aldolase_TIM"/>
</dbReference>
<dbReference type="InterPro" id="IPR038417">
    <property type="entry name" value="Alpga-gal_N_sf"/>
</dbReference>
<dbReference type="PROSITE" id="PS00512">
    <property type="entry name" value="ALPHA_GALACTOSIDASE"/>
    <property type="match status" value="1"/>
</dbReference>
<accession>A0A917XP63</accession>
<dbReference type="CDD" id="cd14791">
    <property type="entry name" value="GH36"/>
    <property type="match status" value="1"/>
</dbReference>
<comment type="caution">
    <text evidence="8">The sequence shown here is derived from an EMBL/GenBank/DDBJ whole genome shotgun (WGS) entry which is preliminary data.</text>
</comment>
<sequence>MTLPPHDPRPAAGRARVNRARPAGPGDPKGLCMSDSTARIHGLCAAGTALVVELTEPVPKILHWGTDLGDLSQDALAALALTGEPAVLNNSVDIPRRFTVWPTEADGWSGTPAHEGRLAGAFTAPRLSLTGSSYHPAAAGGELSLHLTDPGAGLDATVTYRLEPSGVLGVRTELTRRPDADSAPYDLAQVTTLLPLPRRAAEILDFTGKWSRERSPQRRPLGFGTHSREVRRGKPGLDSPYLMAVGVPGFGFRAGEVWAVHVAWSGDQRYLAEQLPEGAGTHAGVLGGGELLRAGEIRLAPGESYTSPVCHFAWSDQGLDGLADRFHTLVRARPVHPRGPRPVILNSWEAVYFDHDLDRLLRLADRAAEVGVERFVLDDGWFRGRRSDDAGLGDWTVDPVVWPEGLTPLVDQVRALGMEFGLWVEPEMVNLDSDLAREHPDWVLGPARGVGPPARHQHVLDLANSDAWPYLLDSLDDLVEKYGIAYLKWDHNRELHESVHGTTDRPVAHAQVVALYRLVDALRERHPALEIESCAAGGGRVDLGILERTDRVWASDCNDPVERQAIQRWTGLLVPPELVGTHVGPRTSHTTERVGADPLRLATALFGHAGIEQDLTRCPPEELARLTAWTALHRELRPLLHGGRTVRADLADESTLLHGVVAYDGSAALYCWARPATSPEGQYGRVRLPGLAAEAAYRVRVRTELGLPSFHQVAGPAWPAAALDDRLVLPGSVLTIAGLPLPNLNPGQALLLELRRVMPV</sequence>
<dbReference type="GO" id="GO:0004557">
    <property type="term" value="F:alpha-galactosidase activity"/>
    <property type="evidence" value="ECO:0007669"/>
    <property type="project" value="UniProtKB-EC"/>
</dbReference>
<dbReference type="InterPro" id="IPR013780">
    <property type="entry name" value="Glyco_hydro_b"/>
</dbReference>
<feature type="domain" description="Glycosyl hydrolase family 36 N-terminal" evidence="7">
    <location>
        <begin position="59"/>
        <end position="300"/>
    </location>
</feature>
<dbReference type="Pfam" id="PF16874">
    <property type="entry name" value="Glyco_hydro_36C"/>
    <property type="match status" value="1"/>
</dbReference>
<evidence type="ECO:0000259" key="6">
    <source>
        <dbReference type="Pfam" id="PF16874"/>
    </source>
</evidence>
<dbReference type="EMBL" id="BMML01000038">
    <property type="protein sequence ID" value="GGN42963.1"/>
    <property type="molecule type" value="Genomic_DNA"/>
</dbReference>
<evidence type="ECO:0000256" key="1">
    <source>
        <dbReference type="ARBA" id="ARBA00001255"/>
    </source>
</evidence>
<reference evidence="8" key="1">
    <citation type="journal article" date="2014" name="Int. J. Syst. Evol. Microbiol.">
        <title>Complete genome sequence of Corynebacterium casei LMG S-19264T (=DSM 44701T), isolated from a smear-ripened cheese.</title>
        <authorList>
            <consortium name="US DOE Joint Genome Institute (JGI-PGF)"/>
            <person name="Walter F."/>
            <person name="Albersmeier A."/>
            <person name="Kalinowski J."/>
            <person name="Ruckert C."/>
        </authorList>
    </citation>
    <scope>NUCLEOTIDE SEQUENCE</scope>
    <source>
        <strain evidence="8">CGMCC 4.7110</strain>
    </source>
</reference>
<evidence type="ECO:0000256" key="4">
    <source>
        <dbReference type="ARBA" id="ARBA00023295"/>
    </source>
</evidence>
<evidence type="ECO:0000259" key="7">
    <source>
        <dbReference type="Pfam" id="PF16875"/>
    </source>
</evidence>
<keyword evidence="3" id="KW-0378">Hydrolase</keyword>
<organism evidence="8 9">
    <name type="scientific">Streptomyces fuscichromogenes</name>
    <dbReference type="NCBI Taxonomy" id="1324013"/>
    <lineage>
        <taxon>Bacteria</taxon>
        <taxon>Bacillati</taxon>
        <taxon>Actinomycetota</taxon>
        <taxon>Actinomycetes</taxon>
        <taxon>Kitasatosporales</taxon>
        <taxon>Streptomycetaceae</taxon>
        <taxon>Streptomyces</taxon>
    </lineage>
</organism>
<dbReference type="InterPro" id="IPR017853">
    <property type="entry name" value="GH"/>
</dbReference>
<dbReference type="PANTHER" id="PTHR43053:SF3">
    <property type="entry name" value="ALPHA-GALACTOSIDASE C-RELATED"/>
    <property type="match status" value="1"/>
</dbReference>
<protein>
    <recommendedName>
        <fullName evidence="2">alpha-galactosidase</fullName>
        <ecNumber evidence="2">3.2.1.22</ecNumber>
    </recommendedName>
</protein>
<dbReference type="InterPro" id="IPR031704">
    <property type="entry name" value="Glyco_hydro_36_N"/>
</dbReference>
<dbReference type="FunFam" id="3.20.20.70:FF:000118">
    <property type="entry name" value="Alpha-galactosidase"/>
    <property type="match status" value="1"/>
</dbReference>
<dbReference type="PANTHER" id="PTHR43053">
    <property type="entry name" value="GLYCOSIDASE FAMILY 31"/>
    <property type="match status" value="1"/>
</dbReference>
<dbReference type="InterPro" id="IPR000111">
    <property type="entry name" value="Glyco_hydro_27/36_CS"/>
</dbReference>
<feature type="domain" description="Glycosyl hydrolase family 36 C-terminal" evidence="6">
    <location>
        <begin position="660"/>
        <end position="752"/>
    </location>
</feature>
<reference evidence="8" key="2">
    <citation type="submission" date="2020-09" db="EMBL/GenBank/DDBJ databases">
        <authorList>
            <person name="Sun Q."/>
            <person name="Zhou Y."/>
        </authorList>
    </citation>
    <scope>NUCLEOTIDE SEQUENCE</scope>
    <source>
        <strain evidence="8">CGMCC 4.7110</strain>
    </source>
</reference>
<feature type="region of interest" description="Disordered" evidence="5">
    <location>
        <begin position="1"/>
        <end position="31"/>
    </location>
</feature>
<gene>
    <name evidence="8" type="primary">galA</name>
    <name evidence="8" type="ORF">GCM10011578_092780</name>
</gene>
<dbReference type="EC" id="3.2.1.22" evidence="2"/>
<evidence type="ECO:0000313" key="9">
    <source>
        <dbReference type="Proteomes" id="UP000653411"/>
    </source>
</evidence>
<evidence type="ECO:0000256" key="2">
    <source>
        <dbReference type="ARBA" id="ARBA00012755"/>
    </source>
</evidence>
<name>A0A917XP63_9ACTN</name>
<dbReference type="SUPFAM" id="SSF51445">
    <property type="entry name" value="(Trans)glycosidases"/>
    <property type="match status" value="1"/>
</dbReference>
<dbReference type="Pfam" id="PF16875">
    <property type="entry name" value="Glyco_hydro_36N"/>
    <property type="match status" value="1"/>
</dbReference>
<dbReference type="Proteomes" id="UP000653411">
    <property type="component" value="Unassembled WGS sequence"/>
</dbReference>
<evidence type="ECO:0000256" key="5">
    <source>
        <dbReference type="SAM" id="MobiDB-lite"/>
    </source>
</evidence>
<keyword evidence="9" id="KW-1185">Reference proteome</keyword>
<dbReference type="InterPro" id="IPR002252">
    <property type="entry name" value="Glyco_hydro_36"/>
</dbReference>
<comment type="catalytic activity">
    <reaction evidence="1">
        <text>Hydrolysis of terminal, non-reducing alpha-D-galactose residues in alpha-D-galactosides, including galactose oligosaccharides, galactomannans and galactolipids.</text>
        <dbReference type="EC" id="3.2.1.22"/>
    </reaction>
</comment>
<dbReference type="Gene3D" id="2.60.40.1180">
    <property type="entry name" value="Golgi alpha-mannosidase II"/>
    <property type="match status" value="1"/>
</dbReference>
<evidence type="ECO:0000256" key="3">
    <source>
        <dbReference type="ARBA" id="ARBA00022801"/>
    </source>
</evidence>
<dbReference type="PRINTS" id="PR00743">
    <property type="entry name" value="GLHYDRLASE36"/>
</dbReference>
<dbReference type="GO" id="GO:0016052">
    <property type="term" value="P:carbohydrate catabolic process"/>
    <property type="evidence" value="ECO:0007669"/>
    <property type="project" value="InterPro"/>
</dbReference>
<dbReference type="InterPro" id="IPR050985">
    <property type="entry name" value="Alpha-glycosidase_related"/>
</dbReference>
<dbReference type="AlphaFoldDB" id="A0A917XP63"/>
<dbReference type="Gene3D" id="2.70.98.60">
    <property type="entry name" value="alpha-galactosidase from lactobacil brevis"/>
    <property type="match status" value="1"/>
</dbReference>
<keyword evidence="4" id="KW-0326">Glycosidase</keyword>
<proteinExistence type="predicted"/>
<dbReference type="InterPro" id="IPR031705">
    <property type="entry name" value="Glyco_hydro_36_C"/>
</dbReference>
<evidence type="ECO:0000313" key="8">
    <source>
        <dbReference type="EMBL" id="GGN42963.1"/>
    </source>
</evidence>
<dbReference type="Gene3D" id="3.20.20.70">
    <property type="entry name" value="Aldolase class I"/>
    <property type="match status" value="1"/>
</dbReference>